<proteinExistence type="predicted"/>
<dbReference type="AlphaFoldDB" id="A0AAP0I027"/>
<feature type="compositionally biased region" description="Basic and acidic residues" evidence="1">
    <location>
        <begin position="19"/>
        <end position="56"/>
    </location>
</feature>
<comment type="caution">
    <text evidence="2">The sequence shown here is derived from an EMBL/GenBank/DDBJ whole genome shotgun (WGS) entry which is preliminary data.</text>
</comment>
<dbReference type="Proteomes" id="UP001417504">
    <property type="component" value="Unassembled WGS sequence"/>
</dbReference>
<evidence type="ECO:0000313" key="2">
    <source>
        <dbReference type="EMBL" id="KAK9102539.1"/>
    </source>
</evidence>
<keyword evidence="3" id="KW-1185">Reference proteome</keyword>
<organism evidence="2 3">
    <name type="scientific">Stephania japonica</name>
    <dbReference type="NCBI Taxonomy" id="461633"/>
    <lineage>
        <taxon>Eukaryota</taxon>
        <taxon>Viridiplantae</taxon>
        <taxon>Streptophyta</taxon>
        <taxon>Embryophyta</taxon>
        <taxon>Tracheophyta</taxon>
        <taxon>Spermatophyta</taxon>
        <taxon>Magnoliopsida</taxon>
        <taxon>Ranunculales</taxon>
        <taxon>Menispermaceae</taxon>
        <taxon>Menispermoideae</taxon>
        <taxon>Cissampelideae</taxon>
        <taxon>Stephania</taxon>
    </lineage>
</organism>
<dbReference type="EMBL" id="JBBNAE010000008">
    <property type="protein sequence ID" value="KAK9102539.1"/>
    <property type="molecule type" value="Genomic_DNA"/>
</dbReference>
<sequence>MYLQIRQPKTHPTSVRHSSAAERGGDLSREESDREKRERENREKTKRVREEPRESDGGPLVRSSHPAPVVADSAPGRRVAVRVREIVRSGGRRWRTEEEERVEWCESVRTMKEMRVMNGKVKCYGDAQLSKVPTFDHKATVKLMCGEKTPNKPKKPQVVLTGVEIDLAHVIASHIYKIIKKTKSKKGKNTKGLPYANHLYRLFDDVGLKSPPKSEYVKVEKSLKDVIGELSMSLIHYKFVDGKWVNSGKGKEAVEDKALNVKSGVKADRKKGAVKESLSFRDISSEEANDNKTPKKTINKMKDSSHKEEDSNNEGHEETSKKTQKRTRKMTQKRTHKMVMKIALMGSQSNQPIQQAMSVNSPSSSLIQNQIDALGKVVHASINVMMQEMKNLNTLVDSPKETSTYNSNQMSELKIMVQTSITHMESKVRSMVKDILKELEVAIRINICQNYNLLDICMGRLEQLINSQGPKLRREVSQILLQFSRGNEA</sequence>
<accession>A0AAP0I027</accession>
<evidence type="ECO:0000256" key="1">
    <source>
        <dbReference type="SAM" id="MobiDB-lite"/>
    </source>
</evidence>
<reference evidence="2 3" key="1">
    <citation type="submission" date="2024-01" db="EMBL/GenBank/DDBJ databases">
        <title>Genome assemblies of Stephania.</title>
        <authorList>
            <person name="Yang L."/>
        </authorList>
    </citation>
    <scope>NUCLEOTIDE SEQUENCE [LARGE SCALE GENOMIC DNA]</scope>
    <source>
        <strain evidence="2">QJT</strain>
        <tissue evidence="2">Leaf</tissue>
    </source>
</reference>
<protein>
    <submittedName>
        <fullName evidence="2">Uncharacterized protein</fullName>
    </submittedName>
</protein>
<gene>
    <name evidence="2" type="ORF">Sjap_019793</name>
</gene>
<feature type="compositionally biased region" description="Basic and acidic residues" evidence="1">
    <location>
        <begin position="300"/>
        <end position="321"/>
    </location>
</feature>
<evidence type="ECO:0000313" key="3">
    <source>
        <dbReference type="Proteomes" id="UP001417504"/>
    </source>
</evidence>
<feature type="compositionally biased region" description="Basic residues" evidence="1">
    <location>
        <begin position="322"/>
        <end position="333"/>
    </location>
</feature>
<feature type="region of interest" description="Disordered" evidence="1">
    <location>
        <begin position="285"/>
        <end position="333"/>
    </location>
</feature>
<name>A0AAP0I027_9MAGN</name>
<feature type="region of interest" description="Disordered" evidence="1">
    <location>
        <begin position="1"/>
        <end position="74"/>
    </location>
</feature>